<keyword evidence="1" id="KW-1133">Transmembrane helix</keyword>
<keyword evidence="1" id="KW-0812">Transmembrane</keyword>
<evidence type="ECO:0000313" key="2">
    <source>
        <dbReference type="EMBL" id="MBP1991911.1"/>
    </source>
</evidence>
<dbReference type="EMBL" id="JAGGLB010000011">
    <property type="protein sequence ID" value="MBP1991911.1"/>
    <property type="molecule type" value="Genomic_DNA"/>
</dbReference>
<sequence length="327" mass="38395">MFTFKRRDVAFIFIFICLYLFCFSFQLYSSKQKKYYELSNELYTNHYAVFVTKDDQKWLPTPLSKSSYRVFMEYNQTFRLILENKGDWSPPMISGRFFAETDEGSKAVIGQEMLEYVKEHNGMKYITFKGEDYQVTGVMGASFASSIDYLILLYVPNQTPVTTGMRIILDSDSKSTVKKITHHILDINPSLTVIESIQKGIFRKANIPFFYYLLLLEMSLLLFFSIFAFLRYWFEKEKKYMYVLYLLGISKRIIHRNIFIKTSLNIFIGTLISIILFIVFNSESVLILNQMVWCVILFLSISWILLSSFIWSNNLNSRSGVVKSDIK</sequence>
<evidence type="ECO:0000313" key="3">
    <source>
        <dbReference type="Proteomes" id="UP001519287"/>
    </source>
</evidence>
<reference evidence="2 3" key="1">
    <citation type="submission" date="2021-03" db="EMBL/GenBank/DDBJ databases">
        <title>Genomic Encyclopedia of Type Strains, Phase IV (KMG-IV): sequencing the most valuable type-strain genomes for metagenomic binning, comparative biology and taxonomic classification.</title>
        <authorList>
            <person name="Goeker M."/>
        </authorList>
    </citation>
    <scope>NUCLEOTIDE SEQUENCE [LARGE SCALE GENOMIC DNA]</scope>
    <source>
        <strain evidence="2 3">DSM 26048</strain>
    </source>
</reference>
<comment type="caution">
    <text evidence="2">The sequence shown here is derived from an EMBL/GenBank/DDBJ whole genome shotgun (WGS) entry which is preliminary data.</text>
</comment>
<evidence type="ECO:0008006" key="4">
    <source>
        <dbReference type="Google" id="ProtNLM"/>
    </source>
</evidence>
<keyword evidence="3" id="KW-1185">Reference proteome</keyword>
<protein>
    <recommendedName>
        <fullName evidence="4">MacB-like periplasmic core domain-containing protein</fullName>
    </recommendedName>
</protein>
<organism evidence="2 3">
    <name type="scientific">Paenibacillus eucommiae</name>
    <dbReference type="NCBI Taxonomy" id="1355755"/>
    <lineage>
        <taxon>Bacteria</taxon>
        <taxon>Bacillati</taxon>
        <taxon>Bacillota</taxon>
        <taxon>Bacilli</taxon>
        <taxon>Bacillales</taxon>
        <taxon>Paenibacillaceae</taxon>
        <taxon>Paenibacillus</taxon>
    </lineage>
</organism>
<gene>
    <name evidence="2" type="ORF">J2Z66_003519</name>
</gene>
<accession>A0ABS4IWD6</accession>
<proteinExistence type="predicted"/>
<dbReference type="Proteomes" id="UP001519287">
    <property type="component" value="Unassembled WGS sequence"/>
</dbReference>
<feature type="transmembrane region" description="Helical" evidence="1">
    <location>
        <begin position="9"/>
        <end position="28"/>
    </location>
</feature>
<feature type="transmembrane region" description="Helical" evidence="1">
    <location>
        <begin position="209"/>
        <end position="234"/>
    </location>
</feature>
<keyword evidence="1" id="KW-0472">Membrane</keyword>
<evidence type="ECO:0000256" key="1">
    <source>
        <dbReference type="SAM" id="Phobius"/>
    </source>
</evidence>
<feature type="transmembrane region" description="Helical" evidence="1">
    <location>
        <begin position="258"/>
        <end position="280"/>
    </location>
</feature>
<feature type="transmembrane region" description="Helical" evidence="1">
    <location>
        <begin position="286"/>
        <end position="311"/>
    </location>
</feature>
<name>A0ABS4IWD6_9BACL</name>
<dbReference type="RefSeq" id="WP_209972639.1">
    <property type="nucleotide sequence ID" value="NZ_JAGGLB010000011.1"/>
</dbReference>